<name>A0A841MER7_9BACT</name>
<dbReference type="Pfam" id="PF09837">
    <property type="entry name" value="DUF2064"/>
    <property type="match status" value="1"/>
</dbReference>
<dbReference type="PANTHER" id="PTHR36529">
    <property type="entry name" value="SLL1095 PROTEIN"/>
    <property type="match status" value="1"/>
</dbReference>
<accession>A0A841MER7</accession>
<keyword evidence="2" id="KW-1185">Reference proteome</keyword>
<proteinExistence type="predicted"/>
<dbReference type="SUPFAM" id="SSF53448">
    <property type="entry name" value="Nucleotide-diphospho-sugar transferases"/>
    <property type="match status" value="1"/>
</dbReference>
<organism evidence="1 2">
    <name type="scientific">Algoriphagus iocasae</name>
    <dbReference type="NCBI Taxonomy" id="1836499"/>
    <lineage>
        <taxon>Bacteria</taxon>
        <taxon>Pseudomonadati</taxon>
        <taxon>Bacteroidota</taxon>
        <taxon>Cytophagia</taxon>
        <taxon>Cytophagales</taxon>
        <taxon>Cyclobacteriaceae</taxon>
        <taxon>Algoriphagus</taxon>
    </lineage>
</organism>
<evidence type="ECO:0000313" key="1">
    <source>
        <dbReference type="EMBL" id="MBB6325263.1"/>
    </source>
</evidence>
<dbReference type="AlphaFoldDB" id="A0A841MER7"/>
<sequence length="234" mass="26646">MKQTSSNTALMVYAIRPRIQAEKKAVFGSEHFLKSLALFERLQENTKRIVSESGLEAIWIFDDLQEGKTFGERYAKAFSDLFQQGYDQIISVGNDIPGLEASHILEAQTQLQNSQTILGPAEDGGNYLIALSKSSFEEETFFQLPWNSNKLHQAIKSLFQANEGSVFQLEYLIDIDDFDSLTRFKADLKSGDFFRFISHLLRSILAYIQEEKNFLWEVIPTKDNPLRAPPALLP</sequence>
<dbReference type="RefSeq" id="WP_184493414.1">
    <property type="nucleotide sequence ID" value="NZ_JACIJO010000001.1"/>
</dbReference>
<gene>
    <name evidence="1" type="ORF">FHS59_000878</name>
</gene>
<dbReference type="Gene3D" id="3.90.550.10">
    <property type="entry name" value="Spore Coat Polysaccharide Biosynthesis Protein SpsA, Chain A"/>
    <property type="match status" value="1"/>
</dbReference>
<protein>
    <recommendedName>
        <fullName evidence="3">DUF2064 domain-containing protein</fullName>
    </recommendedName>
</protein>
<dbReference type="EMBL" id="JACIJO010000001">
    <property type="protein sequence ID" value="MBB6325263.1"/>
    <property type="molecule type" value="Genomic_DNA"/>
</dbReference>
<evidence type="ECO:0008006" key="3">
    <source>
        <dbReference type="Google" id="ProtNLM"/>
    </source>
</evidence>
<comment type="caution">
    <text evidence="1">The sequence shown here is derived from an EMBL/GenBank/DDBJ whole genome shotgun (WGS) entry which is preliminary data.</text>
</comment>
<evidence type="ECO:0000313" key="2">
    <source>
        <dbReference type="Proteomes" id="UP000588604"/>
    </source>
</evidence>
<dbReference type="Proteomes" id="UP000588604">
    <property type="component" value="Unassembled WGS sequence"/>
</dbReference>
<reference evidence="1 2" key="1">
    <citation type="submission" date="2020-08" db="EMBL/GenBank/DDBJ databases">
        <title>Genomic Encyclopedia of Type Strains, Phase IV (KMG-IV): sequencing the most valuable type-strain genomes for metagenomic binning, comparative biology and taxonomic classification.</title>
        <authorList>
            <person name="Goeker M."/>
        </authorList>
    </citation>
    <scope>NUCLEOTIDE SEQUENCE [LARGE SCALE GENOMIC DNA]</scope>
    <source>
        <strain evidence="1 2">DSM 102044</strain>
    </source>
</reference>
<dbReference type="PANTHER" id="PTHR36529:SF1">
    <property type="entry name" value="GLYCOSYLTRANSFERASE"/>
    <property type="match status" value="1"/>
</dbReference>
<dbReference type="InterPro" id="IPR029044">
    <property type="entry name" value="Nucleotide-diphossugar_trans"/>
</dbReference>
<dbReference type="InterPro" id="IPR018641">
    <property type="entry name" value="Trfase_1_rSAM/seldom-assoc"/>
</dbReference>